<sequence>MKNFIQPGQQISVPAPAAVVSGQGVLVGSLFGVAVHDAASVASVEISLRGAYRMTKAAGSAWTVGARLYWDDTAKAVTATASTNKLIGVAIEAADSAATSGAVLLTATFTL</sequence>
<proteinExistence type="predicted"/>
<name>A0A844HEF3_9RHOB</name>
<reference evidence="1 2" key="1">
    <citation type="submission" date="2019-11" db="EMBL/GenBank/DDBJ databases">
        <authorList>
            <person name="Dong K."/>
        </authorList>
    </citation>
    <scope>NUCLEOTIDE SEQUENCE [LARGE SCALE GENOMIC DNA]</scope>
    <source>
        <strain evidence="1 2">NBRC 112902</strain>
    </source>
</reference>
<dbReference type="RefSeq" id="WP_155037593.1">
    <property type="nucleotide sequence ID" value="NZ_WMIG01000001.1"/>
</dbReference>
<accession>A0A844HEF3</accession>
<dbReference type="PIRSF" id="PIRSF030771">
    <property type="entry name" value="UCP030771"/>
    <property type="match status" value="1"/>
</dbReference>
<dbReference type="Proteomes" id="UP000449846">
    <property type="component" value="Unassembled WGS sequence"/>
</dbReference>
<organism evidence="1 2">
    <name type="scientific">Paracoccus litorisediminis</name>
    <dbReference type="NCBI Taxonomy" id="2006130"/>
    <lineage>
        <taxon>Bacteria</taxon>
        <taxon>Pseudomonadati</taxon>
        <taxon>Pseudomonadota</taxon>
        <taxon>Alphaproteobacteria</taxon>
        <taxon>Rhodobacterales</taxon>
        <taxon>Paracoccaceae</taxon>
        <taxon>Paracoccus</taxon>
    </lineage>
</organism>
<evidence type="ECO:0000313" key="1">
    <source>
        <dbReference type="EMBL" id="MTH57646.1"/>
    </source>
</evidence>
<evidence type="ECO:0000313" key="2">
    <source>
        <dbReference type="Proteomes" id="UP000449846"/>
    </source>
</evidence>
<dbReference type="OrthoDB" id="5365964at2"/>
<comment type="caution">
    <text evidence="1">The sequence shown here is derived from an EMBL/GenBank/DDBJ whole genome shotgun (WGS) entry which is preliminary data.</text>
</comment>
<keyword evidence="2" id="KW-1185">Reference proteome</keyword>
<gene>
    <name evidence="1" type="ORF">GL300_00300</name>
</gene>
<protein>
    <submittedName>
        <fullName evidence="1">DUF2190 family protein</fullName>
    </submittedName>
</protein>
<dbReference type="EMBL" id="WMIG01000001">
    <property type="protein sequence ID" value="MTH57646.1"/>
    <property type="molecule type" value="Genomic_DNA"/>
</dbReference>
<dbReference type="Pfam" id="PF09956">
    <property type="entry name" value="Phage_cement_2"/>
    <property type="match status" value="1"/>
</dbReference>
<dbReference type="InterPro" id="IPR011231">
    <property type="entry name" value="Phage_VT1-Sakai_H0018"/>
</dbReference>
<dbReference type="AlphaFoldDB" id="A0A844HEF3"/>